<feature type="compositionally biased region" description="Basic and acidic residues" evidence="8">
    <location>
        <begin position="97"/>
        <end position="111"/>
    </location>
</feature>
<dbReference type="InterPro" id="IPR032710">
    <property type="entry name" value="NTF2-like_dom_sf"/>
</dbReference>
<evidence type="ECO:0000256" key="6">
    <source>
        <dbReference type="ARBA" id="ARBA00022816"/>
    </source>
</evidence>
<evidence type="ECO:0000259" key="10">
    <source>
        <dbReference type="PROSITE" id="PS51281"/>
    </source>
</evidence>
<gene>
    <name evidence="11" type="ORF">KUF71_005617</name>
</gene>
<dbReference type="SMART" id="SM00804">
    <property type="entry name" value="TAP_C"/>
    <property type="match status" value="1"/>
</dbReference>
<evidence type="ECO:0000256" key="3">
    <source>
        <dbReference type="ARBA" id="ARBA00022448"/>
    </source>
</evidence>
<dbReference type="PROSITE" id="PS51450">
    <property type="entry name" value="LRR"/>
    <property type="match status" value="1"/>
</dbReference>
<protein>
    <submittedName>
        <fullName evidence="11">Nuclear RNA export factor 2</fullName>
    </submittedName>
</protein>
<evidence type="ECO:0000256" key="7">
    <source>
        <dbReference type="ARBA" id="ARBA00023242"/>
    </source>
</evidence>
<feature type="domain" description="TAP-C" evidence="10">
    <location>
        <begin position="693"/>
        <end position="748"/>
    </location>
</feature>
<feature type="compositionally biased region" description="Polar residues" evidence="8">
    <location>
        <begin position="112"/>
        <end position="139"/>
    </location>
</feature>
<sequence>MAGYWHTNPGITPDIAALLNQALQTAGNRPQYQQAPNHNVMHTLVNHQYQQAPNSNLNSAVPLMSTNIPPPGGTFIGGAPAHVTRTSRTITLPPSLAEKRKTFADRNRMDETNASGSSHTALDNSNQNSSTLLPPSQVGNRFVEDGLLGPPPTGPGLLGQAPTGQVNSNTLAQLPTFDLLAKRSTSNAQPEETPTPVFSTEIGMGKECPKPPEPQTKSVIVLDIHNTHNKLLPHGSHRILHDNDYWHKFIISGPVAGNKTKILKRIVESSEPTLLLPIMYQEEGETAVFYARNCGSAIERLCRNNKLVFEVDKQKFMLRIMLQCAPVNRLKLNALNILKNTMEKRFNVSDRCLDLSSFEHDPDLNASMYCSLSHPSALHYVLVTAVNLPINFVTLRLCHNGIRQLKVEVLMKASFLRTLDLSHNELLYQNDLTGLRDLTQVTKVILDGNPLCAEFRSTEEYISQLKALMPQLRCLDSVALFPGSIWVPKERHFLCSKDGHQMVDQFITHFFDRYDWKDRRCLDGLYHNDALFTLTCVLISGQRTSESSSLTWYNTYNHNIAKLSDISKAEKNVYHGPDEILELFSSLPATEHDPYSFCVDLIHYNDKAAVVSISGIFREHPSSPPDPKYMRSFRRVFALCCTAPNEWQIINEQLHLSNLTSEQIDSAFRIKRPPVKAPVAAWLVHDAQLLSEAEKDQMATIMMQLTTLTKQWATKFLQDNHWYVREALISFVNKFEANELPKDAFSKDI</sequence>
<dbReference type="InterPro" id="IPR002075">
    <property type="entry name" value="NTF2_dom"/>
</dbReference>
<evidence type="ECO:0000256" key="4">
    <source>
        <dbReference type="ARBA" id="ARBA00022614"/>
    </source>
</evidence>
<keyword evidence="5" id="KW-0677">Repeat</keyword>
<feature type="compositionally biased region" description="Polar residues" evidence="8">
    <location>
        <begin position="184"/>
        <end position="198"/>
    </location>
</feature>
<evidence type="ECO:0000256" key="1">
    <source>
        <dbReference type="ARBA" id="ARBA00004123"/>
    </source>
</evidence>
<dbReference type="GO" id="GO:0016973">
    <property type="term" value="P:poly(A)+ mRNA export from nucleus"/>
    <property type="evidence" value="ECO:0007669"/>
    <property type="project" value="TreeGrafter"/>
</dbReference>
<feature type="region of interest" description="Disordered" evidence="8">
    <location>
        <begin position="184"/>
        <end position="213"/>
    </location>
</feature>
<dbReference type="InterPro" id="IPR009060">
    <property type="entry name" value="UBA-like_sf"/>
</dbReference>
<evidence type="ECO:0000313" key="11">
    <source>
        <dbReference type="EMBL" id="KAK3914929.1"/>
    </source>
</evidence>
<dbReference type="SUPFAM" id="SSF54928">
    <property type="entry name" value="RNA-binding domain, RBD"/>
    <property type="match status" value="1"/>
</dbReference>
<comment type="caution">
    <text evidence="11">The sequence shown here is derived from an EMBL/GenBank/DDBJ whole genome shotgun (WGS) entry which is preliminary data.</text>
</comment>
<dbReference type="Gene3D" id="1.10.8.10">
    <property type="entry name" value="DNA helicase RuvA subunit, C-terminal domain"/>
    <property type="match status" value="1"/>
</dbReference>
<dbReference type="InterPro" id="IPR057125">
    <property type="entry name" value="NXF1/2/3/5-like_LRR"/>
</dbReference>
<dbReference type="InterPro" id="IPR030217">
    <property type="entry name" value="NXF_fam"/>
</dbReference>
<keyword evidence="7" id="KW-0539">Nucleus</keyword>
<evidence type="ECO:0000259" key="9">
    <source>
        <dbReference type="PROSITE" id="PS50177"/>
    </source>
</evidence>
<dbReference type="InterPro" id="IPR035979">
    <property type="entry name" value="RBD_domain_sf"/>
</dbReference>
<evidence type="ECO:0000256" key="8">
    <source>
        <dbReference type="SAM" id="MobiDB-lite"/>
    </source>
</evidence>
<dbReference type="EMBL" id="JAHWGI010000394">
    <property type="protein sequence ID" value="KAK3914929.1"/>
    <property type="molecule type" value="Genomic_DNA"/>
</dbReference>
<dbReference type="Proteomes" id="UP001219518">
    <property type="component" value="Unassembled WGS sequence"/>
</dbReference>
<dbReference type="SUPFAM" id="SSF54427">
    <property type="entry name" value="NTF2-like"/>
    <property type="match status" value="1"/>
</dbReference>
<dbReference type="Gene3D" id="3.80.10.10">
    <property type="entry name" value="Ribonuclease Inhibitor"/>
    <property type="match status" value="1"/>
</dbReference>
<dbReference type="Pfam" id="PF03943">
    <property type="entry name" value="TAP_C"/>
    <property type="match status" value="1"/>
</dbReference>
<dbReference type="PROSITE" id="PS50177">
    <property type="entry name" value="NTF2_DOMAIN"/>
    <property type="match status" value="1"/>
</dbReference>
<dbReference type="AlphaFoldDB" id="A0AAE1LDP6"/>
<dbReference type="Gene3D" id="3.10.450.50">
    <property type="match status" value="1"/>
</dbReference>
<keyword evidence="12" id="KW-1185">Reference proteome</keyword>
<feature type="domain" description="NTF2" evidence="9">
    <location>
        <begin position="502"/>
        <end position="656"/>
    </location>
</feature>
<dbReference type="GO" id="GO:0003723">
    <property type="term" value="F:RNA binding"/>
    <property type="evidence" value="ECO:0007669"/>
    <property type="project" value="TreeGrafter"/>
</dbReference>
<dbReference type="GO" id="GO:0005634">
    <property type="term" value="C:nucleus"/>
    <property type="evidence" value="ECO:0007669"/>
    <property type="project" value="UniProtKB-SubCell"/>
</dbReference>
<dbReference type="Pfam" id="PF22602">
    <property type="entry name" value="NXF_NTF2"/>
    <property type="match status" value="1"/>
</dbReference>
<accession>A0AAE1LDP6</accession>
<dbReference type="PANTHER" id="PTHR10662:SF22">
    <property type="entry name" value="NUCLEAR RNA EXPORT FACTOR 1"/>
    <property type="match status" value="1"/>
</dbReference>
<dbReference type="Pfam" id="PF24048">
    <property type="entry name" value="LRR_NXF1-5"/>
    <property type="match status" value="1"/>
</dbReference>
<organism evidence="11 12">
    <name type="scientific">Frankliniella fusca</name>
    <dbReference type="NCBI Taxonomy" id="407009"/>
    <lineage>
        <taxon>Eukaryota</taxon>
        <taxon>Metazoa</taxon>
        <taxon>Ecdysozoa</taxon>
        <taxon>Arthropoda</taxon>
        <taxon>Hexapoda</taxon>
        <taxon>Insecta</taxon>
        <taxon>Pterygota</taxon>
        <taxon>Neoptera</taxon>
        <taxon>Paraneoptera</taxon>
        <taxon>Thysanoptera</taxon>
        <taxon>Terebrantia</taxon>
        <taxon>Thripoidea</taxon>
        <taxon>Thripidae</taxon>
        <taxon>Frankliniella</taxon>
    </lineage>
</organism>
<dbReference type="PROSITE" id="PS51281">
    <property type="entry name" value="TAP_C"/>
    <property type="match status" value="1"/>
</dbReference>
<dbReference type="SUPFAM" id="SSF52058">
    <property type="entry name" value="L domain-like"/>
    <property type="match status" value="1"/>
</dbReference>
<evidence type="ECO:0000256" key="2">
    <source>
        <dbReference type="ARBA" id="ARBA00009285"/>
    </source>
</evidence>
<name>A0AAE1LDP6_9NEOP</name>
<dbReference type="InterPro" id="IPR032675">
    <property type="entry name" value="LRR_dom_sf"/>
</dbReference>
<comment type="subcellular location">
    <subcellularLocation>
        <location evidence="1">Nucleus</location>
    </subcellularLocation>
</comment>
<reference evidence="11" key="2">
    <citation type="journal article" date="2023" name="BMC Genomics">
        <title>Pest status, molecular evolution, and epigenetic factors derived from the genome assembly of Frankliniella fusca, a thysanopteran phytovirus vector.</title>
        <authorList>
            <person name="Catto M.A."/>
            <person name="Labadie P.E."/>
            <person name="Jacobson A.L."/>
            <person name="Kennedy G.G."/>
            <person name="Srinivasan R."/>
            <person name="Hunt B.G."/>
        </authorList>
    </citation>
    <scope>NUCLEOTIDE SEQUENCE</scope>
    <source>
        <strain evidence="11">PL_HMW_Pooled</strain>
    </source>
</reference>
<reference evidence="11" key="1">
    <citation type="submission" date="2021-07" db="EMBL/GenBank/DDBJ databases">
        <authorList>
            <person name="Catto M.A."/>
            <person name="Jacobson A."/>
            <person name="Kennedy G."/>
            <person name="Labadie P."/>
            <person name="Hunt B.G."/>
            <person name="Srinivasan R."/>
        </authorList>
    </citation>
    <scope>NUCLEOTIDE SEQUENCE</scope>
    <source>
        <strain evidence="11">PL_HMW_Pooled</strain>
        <tissue evidence="11">Head</tissue>
    </source>
</reference>
<dbReference type="SUPFAM" id="SSF46934">
    <property type="entry name" value="UBA-like"/>
    <property type="match status" value="1"/>
</dbReference>
<keyword evidence="4" id="KW-0433">Leucine-rich repeat</keyword>
<dbReference type="InterPro" id="IPR001611">
    <property type="entry name" value="Leu-rich_rpt"/>
</dbReference>
<evidence type="ECO:0000313" key="12">
    <source>
        <dbReference type="Proteomes" id="UP001219518"/>
    </source>
</evidence>
<comment type="similarity">
    <text evidence="2">Belongs to the NXF family.</text>
</comment>
<dbReference type="InterPro" id="IPR005637">
    <property type="entry name" value="TAP_C_dom"/>
</dbReference>
<dbReference type="PANTHER" id="PTHR10662">
    <property type="entry name" value="NUCLEAR RNA EXPORT FACTOR"/>
    <property type="match status" value="1"/>
</dbReference>
<feature type="region of interest" description="Disordered" evidence="8">
    <location>
        <begin position="95"/>
        <end position="161"/>
    </location>
</feature>
<proteinExistence type="inferred from homology"/>
<evidence type="ECO:0000256" key="5">
    <source>
        <dbReference type="ARBA" id="ARBA00022737"/>
    </source>
</evidence>
<keyword evidence="3" id="KW-0813">Transport</keyword>
<keyword evidence="6" id="KW-0509">mRNA transport</keyword>
<dbReference type="InterPro" id="IPR018222">
    <property type="entry name" value="Nuclear_transport_factor_2_euk"/>
</dbReference>